<name>A0A2P2IH81_RHIMU</name>
<reference evidence="1" key="1">
    <citation type="submission" date="2018-02" db="EMBL/GenBank/DDBJ databases">
        <title>Rhizophora mucronata_Transcriptome.</title>
        <authorList>
            <person name="Meera S.P."/>
            <person name="Sreeshan A."/>
            <person name="Augustine A."/>
        </authorList>
    </citation>
    <scope>NUCLEOTIDE SEQUENCE</scope>
    <source>
        <tissue evidence="1">Leaf</tissue>
    </source>
</reference>
<dbReference type="AlphaFoldDB" id="A0A2P2IH81"/>
<organism evidence="1">
    <name type="scientific">Rhizophora mucronata</name>
    <name type="common">Asiatic mangrove</name>
    <dbReference type="NCBI Taxonomy" id="61149"/>
    <lineage>
        <taxon>Eukaryota</taxon>
        <taxon>Viridiplantae</taxon>
        <taxon>Streptophyta</taxon>
        <taxon>Embryophyta</taxon>
        <taxon>Tracheophyta</taxon>
        <taxon>Spermatophyta</taxon>
        <taxon>Magnoliopsida</taxon>
        <taxon>eudicotyledons</taxon>
        <taxon>Gunneridae</taxon>
        <taxon>Pentapetalae</taxon>
        <taxon>rosids</taxon>
        <taxon>fabids</taxon>
        <taxon>Malpighiales</taxon>
        <taxon>Rhizophoraceae</taxon>
        <taxon>Rhizophora</taxon>
    </lineage>
</organism>
<accession>A0A2P2IH81</accession>
<protein>
    <submittedName>
        <fullName evidence="1">Uncharacterized protein</fullName>
    </submittedName>
</protein>
<evidence type="ECO:0000313" key="1">
    <source>
        <dbReference type="EMBL" id="MBW80584.1"/>
    </source>
</evidence>
<sequence length="34" mass="3942">MSPHTSNRSNQNQPKIAMHLSIANLYHQSFTREC</sequence>
<dbReference type="EMBL" id="GGEC01000101">
    <property type="protein sequence ID" value="MBW80584.1"/>
    <property type="molecule type" value="Transcribed_RNA"/>
</dbReference>
<proteinExistence type="predicted"/>